<dbReference type="PANTHER" id="PTHR30514:SF9">
    <property type="entry name" value="TRANSCRIPTIONAL REGULATOR"/>
    <property type="match status" value="1"/>
</dbReference>
<feature type="domain" description="SIS" evidence="5">
    <location>
        <begin position="128"/>
        <end position="268"/>
    </location>
</feature>
<dbReference type="RefSeq" id="WP_148949763.1">
    <property type="nucleotide sequence ID" value="NZ_VTES01000003.1"/>
</dbReference>
<dbReference type="InterPro" id="IPR000281">
    <property type="entry name" value="HTH_RpiR"/>
</dbReference>
<dbReference type="Gene3D" id="1.10.10.10">
    <property type="entry name" value="Winged helix-like DNA-binding domain superfamily/Winged helix DNA-binding domain"/>
    <property type="match status" value="1"/>
</dbReference>
<protein>
    <submittedName>
        <fullName evidence="6">MurR/RpiR family transcriptional regulator</fullName>
    </submittedName>
</protein>
<gene>
    <name evidence="6" type="ORF">FZD47_10245</name>
</gene>
<evidence type="ECO:0000259" key="5">
    <source>
        <dbReference type="PROSITE" id="PS51464"/>
    </source>
</evidence>
<evidence type="ECO:0000256" key="1">
    <source>
        <dbReference type="ARBA" id="ARBA00023015"/>
    </source>
</evidence>
<keyword evidence="2" id="KW-0238">DNA-binding</keyword>
<dbReference type="PROSITE" id="PS51071">
    <property type="entry name" value="HTH_RPIR"/>
    <property type="match status" value="1"/>
</dbReference>
<dbReference type="InterPro" id="IPR001347">
    <property type="entry name" value="SIS_dom"/>
</dbReference>
<name>A0A5D4SP51_9BACI</name>
<dbReference type="GO" id="GO:0003700">
    <property type="term" value="F:DNA-binding transcription factor activity"/>
    <property type="evidence" value="ECO:0007669"/>
    <property type="project" value="InterPro"/>
</dbReference>
<evidence type="ECO:0000313" key="6">
    <source>
        <dbReference type="EMBL" id="TYS63882.1"/>
    </source>
</evidence>
<evidence type="ECO:0000256" key="3">
    <source>
        <dbReference type="ARBA" id="ARBA00023163"/>
    </source>
</evidence>
<dbReference type="PANTHER" id="PTHR30514">
    <property type="entry name" value="GLUCOKINASE"/>
    <property type="match status" value="1"/>
</dbReference>
<dbReference type="PROSITE" id="PS51464">
    <property type="entry name" value="SIS"/>
    <property type="match status" value="1"/>
</dbReference>
<keyword evidence="3" id="KW-0804">Transcription</keyword>
<dbReference type="CDD" id="cd05013">
    <property type="entry name" value="SIS_RpiR"/>
    <property type="match status" value="1"/>
</dbReference>
<reference evidence="6 7" key="1">
    <citation type="submission" date="2019-08" db="EMBL/GenBank/DDBJ databases">
        <title>Bacillus genomes from the desert of Cuatro Cienegas, Coahuila.</title>
        <authorList>
            <person name="Olmedo-Alvarez G."/>
        </authorList>
    </citation>
    <scope>NUCLEOTIDE SEQUENCE [LARGE SCALE GENOMIC DNA]</scope>
    <source>
        <strain evidence="6 7">CH37_1T</strain>
    </source>
</reference>
<evidence type="ECO:0000259" key="4">
    <source>
        <dbReference type="PROSITE" id="PS51071"/>
    </source>
</evidence>
<dbReference type="SUPFAM" id="SSF46689">
    <property type="entry name" value="Homeodomain-like"/>
    <property type="match status" value="1"/>
</dbReference>
<sequence>MNRISTTMNPDVMITSIFQSLTKSEQKVAEVVRSHLKQAVYWSVSDLAEHAEVGETTVIRFCRKLGYRGYQDFKLAVAQNGTEAARQEFGEVEDTDSAYVLAQKVTAENSATLQNTLSLVDPDAMEESAREVIASNKVYLFGVGASGVMAQQAQYRFMRLGFNAESASDSHVIAMNCALAKKGDVVIGISTSGSTKDLVDAIDIAKRNGAFIICITNHMKSPITKYGDVALLTSGVEDPLHGGAFSSLISQMHVLDMLTRFIERQHKEHSLAALQKTAKAVSDKLY</sequence>
<dbReference type="Gene3D" id="3.40.50.10490">
    <property type="entry name" value="Glucose-6-phosphate isomerase like protein, domain 1"/>
    <property type="match status" value="1"/>
</dbReference>
<organism evidence="6 7">
    <name type="scientific">Bacillus infantis</name>
    <dbReference type="NCBI Taxonomy" id="324767"/>
    <lineage>
        <taxon>Bacteria</taxon>
        <taxon>Bacillati</taxon>
        <taxon>Bacillota</taxon>
        <taxon>Bacilli</taxon>
        <taxon>Bacillales</taxon>
        <taxon>Bacillaceae</taxon>
        <taxon>Bacillus</taxon>
    </lineage>
</organism>
<dbReference type="GO" id="GO:1901135">
    <property type="term" value="P:carbohydrate derivative metabolic process"/>
    <property type="evidence" value="ECO:0007669"/>
    <property type="project" value="InterPro"/>
</dbReference>
<dbReference type="Pfam" id="PF01380">
    <property type="entry name" value="SIS"/>
    <property type="match status" value="1"/>
</dbReference>
<dbReference type="InterPro" id="IPR046348">
    <property type="entry name" value="SIS_dom_sf"/>
</dbReference>
<evidence type="ECO:0000313" key="7">
    <source>
        <dbReference type="Proteomes" id="UP000323732"/>
    </source>
</evidence>
<dbReference type="Proteomes" id="UP000323732">
    <property type="component" value="Unassembled WGS sequence"/>
</dbReference>
<dbReference type="SUPFAM" id="SSF53697">
    <property type="entry name" value="SIS domain"/>
    <property type="match status" value="1"/>
</dbReference>
<dbReference type="GO" id="GO:0097367">
    <property type="term" value="F:carbohydrate derivative binding"/>
    <property type="evidence" value="ECO:0007669"/>
    <property type="project" value="InterPro"/>
</dbReference>
<evidence type="ECO:0000256" key="2">
    <source>
        <dbReference type="ARBA" id="ARBA00023125"/>
    </source>
</evidence>
<dbReference type="GO" id="GO:0003677">
    <property type="term" value="F:DNA binding"/>
    <property type="evidence" value="ECO:0007669"/>
    <property type="project" value="UniProtKB-KW"/>
</dbReference>
<dbReference type="InterPro" id="IPR036388">
    <property type="entry name" value="WH-like_DNA-bd_sf"/>
</dbReference>
<keyword evidence="1" id="KW-0805">Transcription regulation</keyword>
<dbReference type="EMBL" id="VTES01000003">
    <property type="protein sequence ID" value="TYS63882.1"/>
    <property type="molecule type" value="Genomic_DNA"/>
</dbReference>
<dbReference type="InterPro" id="IPR047640">
    <property type="entry name" value="RpiR-like"/>
</dbReference>
<dbReference type="InterPro" id="IPR035472">
    <property type="entry name" value="RpiR-like_SIS"/>
</dbReference>
<dbReference type="InterPro" id="IPR009057">
    <property type="entry name" value="Homeodomain-like_sf"/>
</dbReference>
<dbReference type="Pfam" id="PF01418">
    <property type="entry name" value="HTH_6"/>
    <property type="match status" value="1"/>
</dbReference>
<dbReference type="AlphaFoldDB" id="A0A5D4SP51"/>
<feature type="domain" description="HTH rpiR-type" evidence="4">
    <location>
        <begin position="8"/>
        <end position="84"/>
    </location>
</feature>
<proteinExistence type="predicted"/>
<accession>A0A5D4SP51</accession>
<comment type="caution">
    <text evidence="6">The sequence shown here is derived from an EMBL/GenBank/DDBJ whole genome shotgun (WGS) entry which is preliminary data.</text>
</comment>